<organism evidence="3 4">
    <name type="scientific">Thalassotalea fonticola</name>
    <dbReference type="NCBI Taxonomy" id="3065649"/>
    <lineage>
        <taxon>Bacteria</taxon>
        <taxon>Pseudomonadati</taxon>
        <taxon>Pseudomonadota</taxon>
        <taxon>Gammaproteobacteria</taxon>
        <taxon>Alteromonadales</taxon>
        <taxon>Colwelliaceae</taxon>
        <taxon>Thalassotalea</taxon>
    </lineage>
</organism>
<dbReference type="Proteomes" id="UP001301442">
    <property type="component" value="Chromosome"/>
</dbReference>
<feature type="chain" id="PRO_5046802296" evidence="1">
    <location>
        <begin position="23"/>
        <end position="547"/>
    </location>
</feature>
<accession>A0ABZ0GKV4</accession>
<keyword evidence="4" id="KW-1185">Reference proteome</keyword>
<dbReference type="Gene3D" id="3.30.110.90">
    <property type="entry name" value="Amidohydrolase"/>
    <property type="match status" value="1"/>
</dbReference>
<dbReference type="CDD" id="cd00448">
    <property type="entry name" value="YjgF_YER057c_UK114_family"/>
    <property type="match status" value="1"/>
</dbReference>
<dbReference type="InterPro" id="IPR035959">
    <property type="entry name" value="RutC-like_sf"/>
</dbReference>
<evidence type="ECO:0000256" key="1">
    <source>
        <dbReference type="SAM" id="SignalP"/>
    </source>
</evidence>
<dbReference type="RefSeq" id="WP_348395323.1">
    <property type="nucleotide sequence ID" value="NZ_CP136600.1"/>
</dbReference>
<dbReference type="EMBL" id="CP136600">
    <property type="protein sequence ID" value="WOH36512.1"/>
    <property type="molecule type" value="Genomic_DNA"/>
</dbReference>
<dbReference type="SUPFAM" id="SSF51556">
    <property type="entry name" value="Metallo-dependent hydrolases"/>
    <property type="match status" value="1"/>
</dbReference>
<evidence type="ECO:0000259" key="2">
    <source>
        <dbReference type="Pfam" id="PF01979"/>
    </source>
</evidence>
<gene>
    <name evidence="3" type="ORF">RI844_14195</name>
</gene>
<proteinExistence type="predicted"/>
<dbReference type="InterPro" id="IPR051781">
    <property type="entry name" value="Metallo-dep_Hydrolase"/>
</dbReference>
<name>A0ABZ0GKV4_9GAMM</name>
<sequence length="547" mass="59948">MFKILMFSTLMLASTISLKAFAQTIALTNINVLDVATLEIVKNQTVVIEDNKIKLVTSKRKPKLSQDAISIDMSGKYIMPGLIDTHVHHGTEPDAGDNDKITRMRLRNLLRGGVTSVRDMGGDVRALSSLKRRAEIDIIQSPDIYYSVIIGGEEFFSDPRTVASAKGRVPGNVDWMRAVDENTNFDEIMLRALGTGATGIKIYAKVPAKVIVKLSQSAKKYGLKVWSHVFVGPARPIEAVTSGVETISHAADFSAEVIDNFYELRRKGENITDQQQKESFELSRYQSLIAQMKKHGTILDATMTVFEQRQEARGERGTLMHQWSKTFTKLAYENGVQVSAGTDGASDYFNMDYPLVHHEMQLLVNDAGLSPLAAIQAATLHGAEVIGIAEQYGEVVAGKVANLVILNEDPTDDIKKTLDIAHVIKNGEFVYLGENSKLPFSSAKAIGDTLWLSGQLGNLPSTMTLASKTIEGQMTQTMKNIGVLLQEHNLDYEDIAKCTLMLADINEWQAANKAYTPFFTSLPARSAFAASGLALGAKVEVECVAKL</sequence>
<dbReference type="InterPro" id="IPR032466">
    <property type="entry name" value="Metal_Hydrolase"/>
</dbReference>
<dbReference type="Pfam" id="PF01979">
    <property type="entry name" value="Amidohydro_1"/>
    <property type="match status" value="1"/>
</dbReference>
<keyword evidence="1" id="KW-0732">Signal</keyword>
<dbReference type="PANTHER" id="PTHR43135:SF3">
    <property type="entry name" value="ALPHA-D-RIBOSE 1-METHYLPHOSPHONATE 5-TRIPHOSPHATE DIPHOSPHATASE"/>
    <property type="match status" value="1"/>
</dbReference>
<evidence type="ECO:0000313" key="3">
    <source>
        <dbReference type="EMBL" id="WOH36512.1"/>
    </source>
</evidence>
<feature type="signal peptide" evidence="1">
    <location>
        <begin position="1"/>
        <end position="22"/>
    </location>
</feature>
<reference evidence="3 4" key="1">
    <citation type="submission" date="2023-09" db="EMBL/GenBank/DDBJ databases">
        <authorList>
            <person name="Qi X."/>
        </authorList>
    </citation>
    <scope>NUCLEOTIDE SEQUENCE [LARGE SCALE GENOMIC DNA]</scope>
    <source>
        <strain evidence="3 4">S1-1</strain>
    </source>
</reference>
<dbReference type="Gene3D" id="3.40.50.10910">
    <property type="entry name" value="Amidohydrolase"/>
    <property type="match status" value="1"/>
</dbReference>
<dbReference type="InterPro" id="IPR011059">
    <property type="entry name" value="Metal-dep_hydrolase_composite"/>
</dbReference>
<protein>
    <submittedName>
        <fullName evidence="3">Amidohydrolase family protein</fullName>
    </submittedName>
</protein>
<dbReference type="Gene3D" id="2.30.40.10">
    <property type="entry name" value="Urease, subunit C, domain 1"/>
    <property type="match status" value="1"/>
</dbReference>
<dbReference type="Gene3D" id="1.20.58.520">
    <property type="entry name" value="Amidohydrolase"/>
    <property type="match status" value="1"/>
</dbReference>
<dbReference type="SUPFAM" id="SSF51338">
    <property type="entry name" value="Composite domain of metallo-dependent hydrolases"/>
    <property type="match status" value="1"/>
</dbReference>
<evidence type="ECO:0000313" key="4">
    <source>
        <dbReference type="Proteomes" id="UP001301442"/>
    </source>
</evidence>
<dbReference type="Gene3D" id="3.30.1330.40">
    <property type="entry name" value="RutC-like"/>
    <property type="match status" value="1"/>
</dbReference>
<feature type="domain" description="Amidohydrolase-related" evidence="2">
    <location>
        <begin position="77"/>
        <end position="430"/>
    </location>
</feature>
<dbReference type="InterPro" id="IPR006175">
    <property type="entry name" value="YjgF/YER057c/UK114"/>
</dbReference>
<dbReference type="InterPro" id="IPR006680">
    <property type="entry name" value="Amidohydro-rel"/>
</dbReference>
<dbReference type="SUPFAM" id="SSF55298">
    <property type="entry name" value="YjgF-like"/>
    <property type="match status" value="1"/>
</dbReference>
<dbReference type="PANTHER" id="PTHR43135">
    <property type="entry name" value="ALPHA-D-RIBOSE 1-METHYLPHOSPHONATE 5-TRIPHOSPHATE DIPHOSPHATASE"/>
    <property type="match status" value="1"/>
</dbReference>
<dbReference type="Pfam" id="PF01042">
    <property type="entry name" value="Ribonuc_L-PSP"/>
    <property type="match status" value="1"/>
</dbReference>